<dbReference type="OrthoDB" id="6381660at2759"/>
<dbReference type="InterPro" id="IPR003961">
    <property type="entry name" value="FN3_dom"/>
</dbReference>
<dbReference type="Proteomes" id="UP000792457">
    <property type="component" value="Unassembled WGS sequence"/>
</dbReference>
<dbReference type="Gene3D" id="2.60.40.10">
    <property type="entry name" value="Immunoglobulins"/>
    <property type="match status" value="3"/>
</dbReference>
<dbReference type="InterPro" id="IPR013783">
    <property type="entry name" value="Ig-like_fold"/>
</dbReference>
<dbReference type="InterPro" id="IPR050713">
    <property type="entry name" value="RTP_Phos/Ushers"/>
</dbReference>
<dbReference type="SUPFAM" id="SSF49265">
    <property type="entry name" value="Fibronectin type III"/>
    <property type="match status" value="2"/>
</dbReference>
<dbReference type="Pfam" id="PF00041">
    <property type="entry name" value="fn3"/>
    <property type="match status" value="2"/>
</dbReference>
<accession>A0A8K0KJI1</accession>
<feature type="non-terminal residue" evidence="2">
    <location>
        <position position="1"/>
    </location>
</feature>
<comment type="caution">
    <text evidence="2">The sequence shown here is derived from an EMBL/GenBank/DDBJ whole genome shotgun (WGS) entry which is preliminary data.</text>
</comment>
<dbReference type="SMART" id="SM00060">
    <property type="entry name" value="FN3"/>
    <property type="match status" value="3"/>
</dbReference>
<feature type="domain" description="Fibronectin type-III" evidence="1">
    <location>
        <begin position="1"/>
        <end position="100"/>
    </location>
</feature>
<dbReference type="AlphaFoldDB" id="A0A8K0KJI1"/>
<protein>
    <recommendedName>
        <fullName evidence="1">Fibronectin type-III domain-containing protein</fullName>
    </recommendedName>
</protein>
<dbReference type="PANTHER" id="PTHR46957:SF3">
    <property type="entry name" value="CYTOKINE RECEPTOR"/>
    <property type="match status" value="1"/>
</dbReference>
<evidence type="ECO:0000313" key="2">
    <source>
        <dbReference type="EMBL" id="KAG8235061.1"/>
    </source>
</evidence>
<sequence length="297" mass="32725">MKSVWINHSGSTFIEVGWKLECSDRIGLVQGYRVYYCPIISPYNLTCREPEKNTTFDSGKIHGRIVNLKPYTTYMVAVSVLTKSGEGLQSDPLYNTTFEGAPDTPPTNLTITEITNTTMKVSWVPPASMNGVLRYFKVFYNDEILKVENGESHVTLTNLKSFTNYNVSVEACTVSCSMKSAPVNVVTKVGIPGTMERPSVNFINSSQVMVSWQPPKDAAGITSYYELKVGTREGRNPSANPYYKKSEGLSASISVPDCQTEGIQISTFAVRAVNIAPGNNVFRGNWSEIGEANCFNT</sequence>
<proteinExistence type="predicted"/>
<dbReference type="PANTHER" id="PTHR46957">
    <property type="entry name" value="CYTOKINE RECEPTOR"/>
    <property type="match status" value="1"/>
</dbReference>
<reference evidence="2" key="2">
    <citation type="submission" date="2017-10" db="EMBL/GenBank/DDBJ databases">
        <title>Ladona fulva Genome sequencing and assembly.</title>
        <authorList>
            <person name="Murali S."/>
            <person name="Richards S."/>
            <person name="Bandaranaike D."/>
            <person name="Bellair M."/>
            <person name="Blankenburg K."/>
            <person name="Chao H."/>
            <person name="Dinh H."/>
            <person name="Doddapaneni H."/>
            <person name="Dugan-Rocha S."/>
            <person name="Elkadiri S."/>
            <person name="Gnanaolivu R."/>
            <person name="Hernandez B."/>
            <person name="Skinner E."/>
            <person name="Javaid M."/>
            <person name="Lee S."/>
            <person name="Li M."/>
            <person name="Ming W."/>
            <person name="Munidasa M."/>
            <person name="Muniz J."/>
            <person name="Nguyen L."/>
            <person name="Hughes D."/>
            <person name="Osuji N."/>
            <person name="Pu L.-L."/>
            <person name="Puazo M."/>
            <person name="Qu C."/>
            <person name="Quiroz J."/>
            <person name="Raj R."/>
            <person name="Weissenberger G."/>
            <person name="Xin Y."/>
            <person name="Zou X."/>
            <person name="Han Y."/>
            <person name="Worley K."/>
            <person name="Muzny D."/>
            <person name="Gibbs R."/>
        </authorList>
    </citation>
    <scope>NUCLEOTIDE SEQUENCE</scope>
    <source>
        <strain evidence="2">Sampled in the wild</strain>
    </source>
</reference>
<keyword evidence="3" id="KW-1185">Reference proteome</keyword>
<dbReference type="EMBL" id="KZ308872">
    <property type="protein sequence ID" value="KAG8235061.1"/>
    <property type="molecule type" value="Genomic_DNA"/>
</dbReference>
<evidence type="ECO:0000313" key="3">
    <source>
        <dbReference type="Proteomes" id="UP000792457"/>
    </source>
</evidence>
<dbReference type="GO" id="GO:0016020">
    <property type="term" value="C:membrane"/>
    <property type="evidence" value="ECO:0007669"/>
    <property type="project" value="UniProtKB-SubCell"/>
</dbReference>
<name>A0A8K0KJI1_LADFU</name>
<gene>
    <name evidence="2" type="ORF">J437_LFUL015303</name>
</gene>
<dbReference type="InterPro" id="IPR036116">
    <property type="entry name" value="FN3_sf"/>
</dbReference>
<dbReference type="CDD" id="cd00063">
    <property type="entry name" value="FN3"/>
    <property type="match status" value="3"/>
</dbReference>
<feature type="domain" description="Fibronectin type-III" evidence="1">
    <location>
        <begin position="105"/>
        <end position="190"/>
    </location>
</feature>
<organism evidence="2 3">
    <name type="scientific">Ladona fulva</name>
    <name type="common">Scarce chaser dragonfly</name>
    <name type="synonym">Libellula fulva</name>
    <dbReference type="NCBI Taxonomy" id="123851"/>
    <lineage>
        <taxon>Eukaryota</taxon>
        <taxon>Metazoa</taxon>
        <taxon>Ecdysozoa</taxon>
        <taxon>Arthropoda</taxon>
        <taxon>Hexapoda</taxon>
        <taxon>Insecta</taxon>
        <taxon>Pterygota</taxon>
        <taxon>Palaeoptera</taxon>
        <taxon>Odonata</taxon>
        <taxon>Epiprocta</taxon>
        <taxon>Anisoptera</taxon>
        <taxon>Libelluloidea</taxon>
        <taxon>Libellulidae</taxon>
        <taxon>Ladona</taxon>
    </lineage>
</organism>
<evidence type="ECO:0000259" key="1">
    <source>
        <dbReference type="PROSITE" id="PS50853"/>
    </source>
</evidence>
<dbReference type="PROSITE" id="PS50853">
    <property type="entry name" value="FN3"/>
    <property type="match status" value="2"/>
</dbReference>
<reference evidence="2" key="1">
    <citation type="submission" date="2013-04" db="EMBL/GenBank/DDBJ databases">
        <authorList>
            <person name="Qu J."/>
            <person name="Murali S.C."/>
            <person name="Bandaranaike D."/>
            <person name="Bellair M."/>
            <person name="Blankenburg K."/>
            <person name="Chao H."/>
            <person name="Dinh H."/>
            <person name="Doddapaneni H."/>
            <person name="Downs B."/>
            <person name="Dugan-Rocha S."/>
            <person name="Elkadiri S."/>
            <person name="Gnanaolivu R.D."/>
            <person name="Hernandez B."/>
            <person name="Javaid M."/>
            <person name="Jayaseelan J.C."/>
            <person name="Lee S."/>
            <person name="Li M."/>
            <person name="Ming W."/>
            <person name="Munidasa M."/>
            <person name="Muniz J."/>
            <person name="Nguyen L."/>
            <person name="Ongeri F."/>
            <person name="Osuji N."/>
            <person name="Pu L.-L."/>
            <person name="Puazo M."/>
            <person name="Qu C."/>
            <person name="Quiroz J."/>
            <person name="Raj R."/>
            <person name="Weissenberger G."/>
            <person name="Xin Y."/>
            <person name="Zou X."/>
            <person name="Han Y."/>
            <person name="Richards S."/>
            <person name="Worley K."/>
            <person name="Muzny D."/>
            <person name="Gibbs R."/>
        </authorList>
    </citation>
    <scope>NUCLEOTIDE SEQUENCE</scope>
    <source>
        <strain evidence="2">Sampled in the wild</strain>
    </source>
</reference>